<dbReference type="EMBL" id="BSXW01000316">
    <property type="protein sequence ID" value="GMF18423.1"/>
    <property type="molecule type" value="Genomic_DNA"/>
</dbReference>
<accession>A0A9W6WUR1</accession>
<comment type="caution">
    <text evidence="2">The sequence shown here is derived from an EMBL/GenBank/DDBJ whole genome shotgun (WGS) entry which is preliminary data.</text>
</comment>
<feature type="transmembrane region" description="Helical" evidence="1">
    <location>
        <begin position="93"/>
        <end position="115"/>
    </location>
</feature>
<sequence length="195" mass="22208">MLSQPVIATAYAQPKRWWNRLKEKWNEVQVGRQGSYSVERLESFDRYCKTTSLVRVILVCVLTPLPALCFAILLEFLPLRPPSEGWAANWMFWIRLAITTPIMTFAGISQLVALVPDVNPTFRKLQLIAWGQQLRTKETFCSCPPKSHSQYLSCGILEASFGDIRSSDAVDCIWRCTVPKNITLSPQFTTSHELL</sequence>
<keyword evidence="1" id="KW-0472">Membrane</keyword>
<dbReference type="OrthoDB" id="163585at2759"/>
<name>A0A9W6WUR1_9STRA</name>
<keyword evidence="3" id="KW-1185">Reference proteome</keyword>
<reference evidence="2" key="1">
    <citation type="submission" date="2023-04" db="EMBL/GenBank/DDBJ databases">
        <title>Phytophthora lilii NBRC 32176.</title>
        <authorList>
            <person name="Ichikawa N."/>
            <person name="Sato H."/>
            <person name="Tonouchi N."/>
        </authorList>
    </citation>
    <scope>NUCLEOTIDE SEQUENCE</scope>
    <source>
        <strain evidence="2">NBRC 32176</strain>
    </source>
</reference>
<dbReference type="AlphaFoldDB" id="A0A9W6WUR1"/>
<evidence type="ECO:0000313" key="2">
    <source>
        <dbReference type="EMBL" id="GMF18423.1"/>
    </source>
</evidence>
<organism evidence="2 3">
    <name type="scientific">Phytophthora lilii</name>
    <dbReference type="NCBI Taxonomy" id="2077276"/>
    <lineage>
        <taxon>Eukaryota</taxon>
        <taxon>Sar</taxon>
        <taxon>Stramenopiles</taxon>
        <taxon>Oomycota</taxon>
        <taxon>Peronosporomycetes</taxon>
        <taxon>Peronosporales</taxon>
        <taxon>Peronosporaceae</taxon>
        <taxon>Phytophthora</taxon>
    </lineage>
</organism>
<keyword evidence="1" id="KW-0812">Transmembrane</keyword>
<gene>
    <name evidence="2" type="ORF">Plil01_000689000</name>
</gene>
<keyword evidence="1" id="KW-1133">Transmembrane helix</keyword>
<feature type="transmembrane region" description="Helical" evidence="1">
    <location>
        <begin position="53"/>
        <end position="73"/>
    </location>
</feature>
<evidence type="ECO:0000313" key="3">
    <source>
        <dbReference type="Proteomes" id="UP001165083"/>
    </source>
</evidence>
<protein>
    <submittedName>
        <fullName evidence="2">Unnamed protein product</fullName>
    </submittedName>
</protein>
<dbReference type="Proteomes" id="UP001165083">
    <property type="component" value="Unassembled WGS sequence"/>
</dbReference>
<proteinExistence type="predicted"/>
<evidence type="ECO:0000256" key="1">
    <source>
        <dbReference type="SAM" id="Phobius"/>
    </source>
</evidence>